<accession>A0A2N5N6K0</accession>
<dbReference type="Proteomes" id="UP000234789">
    <property type="component" value="Unassembled WGS sequence"/>
</dbReference>
<gene>
    <name evidence="1" type="ORF">B8V81_4399</name>
</gene>
<keyword evidence="2" id="KW-1185">Reference proteome</keyword>
<comment type="caution">
    <text evidence="1">The sequence shown here is derived from an EMBL/GenBank/DDBJ whole genome shotgun (WGS) entry which is preliminary data.</text>
</comment>
<organism evidence="1 2">
    <name type="scientific">Paenibacillus pasadenensis</name>
    <dbReference type="NCBI Taxonomy" id="217090"/>
    <lineage>
        <taxon>Bacteria</taxon>
        <taxon>Bacillati</taxon>
        <taxon>Bacillota</taxon>
        <taxon>Bacilli</taxon>
        <taxon>Bacillales</taxon>
        <taxon>Paenibacillaceae</taxon>
        <taxon>Paenibacillus</taxon>
    </lineage>
</organism>
<evidence type="ECO:0000313" key="1">
    <source>
        <dbReference type="EMBL" id="PLT45968.1"/>
    </source>
</evidence>
<proteinExistence type="predicted"/>
<sequence length="47" mass="5628">MIPPLKLKIFMIMFENSKQNTKPTIWKTSHHFLIHSSFTSYILNYLS</sequence>
<reference evidence="1 2" key="1">
    <citation type="submission" date="2017-05" db="EMBL/GenBank/DDBJ databases">
        <title>Functional genome analysis of Paenibacillus pasadenensis strain R16: insights on endophytic life style and antifungal activity.</title>
        <authorList>
            <person name="Passera A."/>
            <person name="Marcolungo L."/>
            <person name="Casati P."/>
            <person name="Brasca M."/>
            <person name="Quaglino F."/>
            <person name="Delledonne M."/>
        </authorList>
    </citation>
    <scope>NUCLEOTIDE SEQUENCE [LARGE SCALE GENOMIC DNA]</scope>
    <source>
        <strain evidence="1 2">R16</strain>
    </source>
</reference>
<dbReference type="EMBL" id="NFEZ01000004">
    <property type="protein sequence ID" value="PLT45968.1"/>
    <property type="molecule type" value="Genomic_DNA"/>
</dbReference>
<protein>
    <submittedName>
        <fullName evidence="1">Uncharacterized protein</fullName>
    </submittedName>
</protein>
<name>A0A2N5N6K0_9BACL</name>
<evidence type="ECO:0000313" key="2">
    <source>
        <dbReference type="Proteomes" id="UP000234789"/>
    </source>
</evidence>
<dbReference type="AlphaFoldDB" id="A0A2N5N6K0"/>